<dbReference type="EMBL" id="UATH01000001">
    <property type="protein sequence ID" value="SPY08158.1"/>
    <property type="molecule type" value="Genomic_DNA"/>
</dbReference>
<dbReference type="Pfam" id="PF06992">
    <property type="entry name" value="Phage_lambda_P"/>
    <property type="match status" value="1"/>
</dbReference>
<gene>
    <name evidence="1" type="ORF">NCTC11009_01379</name>
</gene>
<organism evidence="1 2">
    <name type="scientific">Oligella urethralis</name>
    <dbReference type="NCBI Taxonomy" id="90245"/>
    <lineage>
        <taxon>Bacteria</taxon>
        <taxon>Pseudomonadati</taxon>
        <taxon>Pseudomonadota</taxon>
        <taxon>Betaproteobacteria</taxon>
        <taxon>Burkholderiales</taxon>
        <taxon>Alcaligenaceae</taxon>
        <taxon>Oligella</taxon>
    </lineage>
</organism>
<dbReference type="Proteomes" id="UP000250242">
    <property type="component" value="Unassembled WGS sequence"/>
</dbReference>
<sequence length="152" mass="17465">MTDQNMTLVNWLEPLKGKDISPIMLLYKRLDGLYPSKWRASFPDAEAIDNWQEAWAEAFVEDSITPQMIKRGLENCRDMYDWPPSLPQFLKACREPSKHESRHQEITAKLTHEYTPCTPDEASVHIANIRALIEKNGGILKNVTEELSNGTH</sequence>
<dbReference type="RefSeq" id="WP_113062573.1">
    <property type="nucleotide sequence ID" value="NZ_UATH01000001.1"/>
</dbReference>
<accession>A0A2X1UM58</accession>
<dbReference type="AlphaFoldDB" id="A0A2X1UM58"/>
<dbReference type="GO" id="GO:0006270">
    <property type="term" value="P:DNA replication initiation"/>
    <property type="evidence" value="ECO:0007669"/>
    <property type="project" value="InterPro"/>
</dbReference>
<evidence type="ECO:0000313" key="1">
    <source>
        <dbReference type="EMBL" id="SPY08158.1"/>
    </source>
</evidence>
<dbReference type="InterPro" id="IPR009731">
    <property type="entry name" value="P-like"/>
</dbReference>
<protein>
    <submittedName>
        <fullName evidence="1">Uncharacterized protein</fullName>
    </submittedName>
</protein>
<name>A0A2X1UM58_9BURK</name>
<proteinExistence type="predicted"/>
<reference evidence="1 2" key="1">
    <citation type="submission" date="2018-06" db="EMBL/GenBank/DDBJ databases">
        <authorList>
            <consortium name="Pathogen Informatics"/>
            <person name="Doyle S."/>
        </authorList>
    </citation>
    <scope>NUCLEOTIDE SEQUENCE [LARGE SCALE GENOMIC DNA]</scope>
    <source>
        <strain evidence="1 2">NCTC11009</strain>
    </source>
</reference>
<evidence type="ECO:0000313" key="2">
    <source>
        <dbReference type="Proteomes" id="UP000250242"/>
    </source>
</evidence>